<dbReference type="Gene3D" id="3.30.200.20">
    <property type="entry name" value="Phosphorylase Kinase, domain 1"/>
    <property type="match status" value="1"/>
</dbReference>
<feature type="region of interest" description="Disordered" evidence="5">
    <location>
        <begin position="413"/>
        <end position="469"/>
    </location>
</feature>
<protein>
    <recommendedName>
        <fullName evidence="6">Protein kinase domain-containing protein</fullName>
    </recommendedName>
</protein>
<evidence type="ECO:0000313" key="8">
    <source>
        <dbReference type="Proteomes" id="UP001501442"/>
    </source>
</evidence>
<dbReference type="Proteomes" id="UP001501442">
    <property type="component" value="Unassembled WGS sequence"/>
</dbReference>
<reference evidence="8" key="1">
    <citation type="journal article" date="2019" name="Int. J. Syst. Evol. Microbiol.">
        <title>The Global Catalogue of Microorganisms (GCM) 10K type strain sequencing project: providing services to taxonomists for standard genome sequencing and annotation.</title>
        <authorList>
            <consortium name="The Broad Institute Genomics Platform"/>
            <consortium name="The Broad Institute Genome Sequencing Center for Infectious Disease"/>
            <person name="Wu L."/>
            <person name="Ma J."/>
        </authorList>
    </citation>
    <scope>NUCLEOTIDE SEQUENCE [LARGE SCALE GENOMIC DNA]</scope>
    <source>
        <strain evidence="8">JCM 17939</strain>
    </source>
</reference>
<dbReference type="PANTHER" id="PTHR43289">
    <property type="entry name" value="MITOGEN-ACTIVATED PROTEIN KINASE KINASE KINASE 20-RELATED"/>
    <property type="match status" value="1"/>
</dbReference>
<dbReference type="EMBL" id="BAABHK010000006">
    <property type="protein sequence ID" value="GAA4628654.1"/>
    <property type="molecule type" value="Genomic_DNA"/>
</dbReference>
<dbReference type="SUPFAM" id="SSF56112">
    <property type="entry name" value="Protein kinase-like (PK-like)"/>
    <property type="match status" value="1"/>
</dbReference>
<dbReference type="Pfam" id="PF00069">
    <property type="entry name" value="Pkinase"/>
    <property type="match status" value="1"/>
</dbReference>
<proteinExistence type="predicted"/>
<evidence type="ECO:0000256" key="3">
    <source>
        <dbReference type="ARBA" id="ARBA00022777"/>
    </source>
</evidence>
<evidence type="ECO:0000256" key="5">
    <source>
        <dbReference type="SAM" id="MobiDB-lite"/>
    </source>
</evidence>
<keyword evidence="2" id="KW-0547">Nucleotide-binding</keyword>
<evidence type="ECO:0000256" key="4">
    <source>
        <dbReference type="ARBA" id="ARBA00022840"/>
    </source>
</evidence>
<keyword evidence="1" id="KW-0808">Transferase</keyword>
<feature type="compositionally biased region" description="Gly residues" evidence="5">
    <location>
        <begin position="331"/>
        <end position="359"/>
    </location>
</feature>
<dbReference type="Gene3D" id="1.10.510.10">
    <property type="entry name" value="Transferase(Phosphotransferase) domain 1"/>
    <property type="match status" value="1"/>
</dbReference>
<comment type="caution">
    <text evidence="7">The sequence shown here is derived from an EMBL/GenBank/DDBJ whole genome shotgun (WGS) entry which is preliminary data.</text>
</comment>
<keyword evidence="4" id="KW-0067">ATP-binding</keyword>
<keyword evidence="8" id="KW-1185">Reference proteome</keyword>
<gene>
    <name evidence="7" type="ORF">GCM10023196_045940</name>
</gene>
<keyword evidence="3" id="KW-0418">Kinase</keyword>
<feature type="compositionally biased region" description="Polar residues" evidence="5">
    <location>
        <begin position="442"/>
        <end position="454"/>
    </location>
</feature>
<feature type="region of interest" description="Disordered" evidence="5">
    <location>
        <begin position="322"/>
        <end position="373"/>
    </location>
</feature>
<evidence type="ECO:0000313" key="7">
    <source>
        <dbReference type="EMBL" id="GAA4628654.1"/>
    </source>
</evidence>
<feature type="domain" description="Protein kinase" evidence="6">
    <location>
        <begin position="18"/>
        <end position="265"/>
    </location>
</feature>
<dbReference type="PROSITE" id="PS50011">
    <property type="entry name" value="PROTEIN_KINASE_DOM"/>
    <property type="match status" value="1"/>
</dbReference>
<feature type="compositionally biased region" description="Low complexity" evidence="5">
    <location>
        <begin position="413"/>
        <end position="434"/>
    </location>
</feature>
<name>A0ABP8UDH3_9ACTN</name>
<organism evidence="7 8">
    <name type="scientific">Actinoallomurus vinaceus</name>
    <dbReference type="NCBI Taxonomy" id="1080074"/>
    <lineage>
        <taxon>Bacteria</taxon>
        <taxon>Bacillati</taxon>
        <taxon>Actinomycetota</taxon>
        <taxon>Actinomycetes</taxon>
        <taxon>Streptosporangiales</taxon>
        <taxon>Thermomonosporaceae</taxon>
        <taxon>Actinoallomurus</taxon>
    </lineage>
</organism>
<evidence type="ECO:0000256" key="2">
    <source>
        <dbReference type="ARBA" id="ARBA00022741"/>
    </source>
</evidence>
<accession>A0ABP8UDH3</accession>
<dbReference type="CDD" id="cd14014">
    <property type="entry name" value="STKc_PknB_like"/>
    <property type="match status" value="1"/>
</dbReference>
<dbReference type="InterPro" id="IPR000719">
    <property type="entry name" value="Prot_kinase_dom"/>
</dbReference>
<dbReference type="InterPro" id="IPR011009">
    <property type="entry name" value="Kinase-like_dom_sf"/>
</dbReference>
<evidence type="ECO:0000259" key="6">
    <source>
        <dbReference type="PROSITE" id="PS50011"/>
    </source>
</evidence>
<sequence>MPEGHPLRPGDPARLGAYRLVERLGDGTQGVVFLGRDASGAHVAIKLLHARMAAHPDARNRFVRELAAAKKVARFCTAQVLDADLAGDQPYIVSEYVEGRSLRAEILTEGARSGGALERLAISTLTALAAIHQAGVVHRDFNPQNVLLGADGPRVIDFGIARALGAARKNESNSLGTPAYMAPEQVTGGEIGPPVDMFAWGATILFAATGRPPFGNESVPAVMDRIVRADPDVTALPEPLRSVVAACLAKDPARRPTAQQAHAALLGQDPVDGLTPPPAFGTAAAAGADPVGGGVFAAPGGVSHGPGAAAAGGGPGGLAADGTPAATAGVSPGGAPSGPGGMAAGGTPAGTGGPAGGSPVGHAPDPVGAGEPSRAEASFVSRLSTTRWVVGAGAVTALAAVVLAVALWPDGGSAATSPKTVAAAATPSPSSSAPNTPPNDALLQSRTPHPSATPSKKKQSPAPKGPGCKGYTRAYGLPGTGTVLLKGTVCRTAYSGTLVLVDTAPKDQWQACAQLRGHLTGSPGGFISTALIASKGGSVQSFDNGPTVRFGAKTKRTEDWVQLNAGRCRRSGGKLVSSWQTYERLAPG</sequence>
<dbReference type="PANTHER" id="PTHR43289:SF34">
    <property type="entry name" value="SERINE_THREONINE-PROTEIN KINASE YBDM-RELATED"/>
    <property type="match status" value="1"/>
</dbReference>
<evidence type="ECO:0000256" key="1">
    <source>
        <dbReference type="ARBA" id="ARBA00022679"/>
    </source>
</evidence>